<dbReference type="PANTHER" id="PTHR30600:SF10">
    <property type="entry name" value="BLL6722 PROTEIN"/>
    <property type="match status" value="1"/>
</dbReference>
<dbReference type="EMBL" id="CP133218">
    <property type="protein sequence ID" value="WML90692.1"/>
    <property type="molecule type" value="Genomic_DNA"/>
</dbReference>
<accession>A0ABY9MQ35</accession>
<dbReference type="PROSITE" id="PS51007">
    <property type="entry name" value="CYTC"/>
    <property type="match status" value="1"/>
</dbReference>
<name>A0ABY9MQ35_9GAMM</name>
<evidence type="ECO:0000256" key="7">
    <source>
        <dbReference type="PROSITE-ProRule" id="PRU00433"/>
    </source>
</evidence>
<dbReference type="PANTHER" id="PTHR30600">
    <property type="entry name" value="CYTOCHROME C PEROXIDASE-RELATED"/>
    <property type="match status" value="1"/>
</dbReference>
<keyword evidence="3 7" id="KW-0479">Metal-binding</keyword>
<dbReference type="Gene3D" id="1.10.760.10">
    <property type="entry name" value="Cytochrome c-like domain"/>
    <property type="match status" value="2"/>
</dbReference>
<proteinExistence type="predicted"/>
<dbReference type="InterPro" id="IPR009056">
    <property type="entry name" value="Cyt_c-like_dom"/>
</dbReference>
<dbReference type="InterPro" id="IPR051395">
    <property type="entry name" value="Cytochrome_c_Peroxidase/MauG"/>
</dbReference>
<keyword evidence="5" id="KW-0560">Oxidoreductase</keyword>
<dbReference type="Pfam" id="PF03150">
    <property type="entry name" value="CCP_MauG"/>
    <property type="match status" value="1"/>
</dbReference>
<feature type="domain" description="Cytochrome c" evidence="8">
    <location>
        <begin position="304"/>
        <end position="466"/>
    </location>
</feature>
<dbReference type="InterPro" id="IPR036909">
    <property type="entry name" value="Cyt_c-like_dom_sf"/>
</dbReference>
<reference evidence="9 10" key="1">
    <citation type="submission" date="2023-08" db="EMBL/GenBank/DDBJ databases">
        <title>New molecular markers tilS and rpoB for phylogenetic and monitoring studies of the genus Thiothrix biodiversity.</title>
        <authorList>
            <person name="Ravin N.V."/>
            <person name="Smolyakov D."/>
            <person name="Markov N.D."/>
            <person name="Beletsky A.V."/>
            <person name="Mardanov A.V."/>
            <person name="Rudenko T.S."/>
            <person name="Grabovich M.Y."/>
        </authorList>
    </citation>
    <scope>NUCLEOTIDE SEQUENCE [LARGE SCALE GENOMIC DNA]</scope>
    <source>
        <strain evidence="9 10">MK1</strain>
    </source>
</reference>
<keyword evidence="4" id="KW-0732">Signal</keyword>
<keyword evidence="10" id="KW-1185">Reference proteome</keyword>
<evidence type="ECO:0000313" key="9">
    <source>
        <dbReference type="EMBL" id="WML90692.1"/>
    </source>
</evidence>
<evidence type="ECO:0000256" key="5">
    <source>
        <dbReference type="ARBA" id="ARBA00023002"/>
    </source>
</evidence>
<keyword evidence="6 7" id="KW-0408">Iron</keyword>
<evidence type="ECO:0000256" key="4">
    <source>
        <dbReference type="ARBA" id="ARBA00022729"/>
    </source>
</evidence>
<evidence type="ECO:0000256" key="6">
    <source>
        <dbReference type="ARBA" id="ARBA00023004"/>
    </source>
</evidence>
<protein>
    <submittedName>
        <fullName evidence="9">Cytochrome c peroxidase</fullName>
    </submittedName>
</protein>
<sequence length="499" mass="54710">MVISVAFVMQSSSITLLCVLLLLQGCEDDAVNNNIYRPDNGSALVLRSELDATLRELIRQYGLTGDPLQGVSLPDIESPLAQLGMKLFFSKALSGNKDVACATCHHPLLGGGDNLSLSIGVDAADPDRLGHKRLLTGNLITGVPRNAPTTFNSGLWKQFMFHDGRVAQVEGGITTPDRAYGQPDPRAGASLVHAQARFPVTSNHEMRGAAFDPDGTTQSCRDRLAERLGGYGNNIPPNDALSVAETGYWLDAFRQAYQQPQEPAETLITEQNIAAALAEYERSQVFVNHAWKQYVQGNLVAISEPAKQGAVLFFKERGEGGYACASCHRGDFFTDEQFRNVLMPPIGPGKGNRDPQLQQDYGRWLVTQQADDKFRFRTPSLLNVMVTAPWGHNGAYTSLDAVVKHMLNPFQAALDYDPQQLQQANIPTAQLQPNLREMLGGNTDIAGQVYNEDDVQYLMVFLETLTDPCVTSPDCLSRWIPSSDPAQQDPMGLQLNARF</sequence>
<gene>
    <name evidence="9" type="ORF">RCF98_17220</name>
</gene>
<keyword evidence="2 7" id="KW-0349">Heme</keyword>
<keyword evidence="9" id="KW-0575">Peroxidase</keyword>
<evidence type="ECO:0000256" key="2">
    <source>
        <dbReference type="ARBA" id="ARBA00022617"/>
    </source>
</evidence>
<dbReference type="SUPFAM" id="SSF46626">
    <property type="entry name" value="Cytochrome c"/>
    <property type="match status" value="2"/>
</dbReference>
<dbReference type="GO" id="GO:0004601">
    <property type="term" value="F:peroxidase activity"/>
    <property type="evidence" value="ECO:0007669"/>
    <property type="project" value="UniProtKB-KW"/>
</dbReference>
<comment type="subcellular location">
    <subcellularLocation>
        <location evidence="1">Cell envelope</location>
    </subcellularLocation>
</comment>
<dbReference type="Proteomes" id="UP001236657">
    <property type="component" value="Chromosome"/>
</dbReference>
<evidence type="ECO:0000313" key="10">
    <source>
        <dbReference type="Proteomes" id="UP001236657"/>
    </source>
</evidence>
<evidence type="ECO:0000256" key="3">
    <source>
        <dbReference type="ARBA" id="ARBA00022723"/>
    </source>
</evidence>
<evidence type="ECO:0000256" key="1">
    <source>
        <dbReference type="ARBA" id="ARBA00004196"/>
    </source>
</evidence>
<organism evidence="9 10">
    <name type="scientific">Thiothrix lacustris</name>
    <dbReference type="NCBI Taxonomy" id="525917"/>
    <lineage>
        <taxon>Bacteria</taxon>
        <taxon>Pseudomonadati</taxon>
        <taxon>Pseudomonadota</taxon>
        <taxon>Gammaproteobacteria</taxon>
        <taxon>Thiotrichales</taxon>
        <taxon>Thiotrichaceae</taxon>
        <taxon>Thiothrix</taxon>
    </lineage>
</organism>
<dbReference type="InterPro" id="IPR004852">
    <property type="entry name" value="Di-haem_cyt_c_peroxidsae"/>
</dbReference>
<evidence type="ECO:0000259" key="8">
    <source>
        <dbReference type="PROSITE" id="PS51007"/>
    </source>
</evidence>